<keyword evidence="4" id="KW-1185">Reference proteome</keyword>
<name>A0ABP0GIH9_CLALP</name>
<dbReference type="SMART" id="SM00034">
    <property type="entry name" value="CLECT"/>
    <property type="match status" value="1"/>
</dbReference>
<accession>A0ABP0GIH9</accession>
<protein>
    <recommendedName>
        <fullName evidence="2">C-type lectin domain-containing protein</fullName>
    </recommendedName>
</protein>
<evidence type="ECO:0000259" key="2">
    <source>
        <dbReference type="PROSITE" id="PS50041"/>
    </source>
</evidence>
<dbReference type="InterPro" id="IPR016187">
    <property type="entry name" value="CTDL_fold"/>
</dbReference>
<feature type="domain" description="C-type lectin" evidence="2">
    <location>
        <begin position="45"/>
        <end position="159"/>
    </location>
</feature>
<evidence type="ECO:0000313" key="3">
    <source>
        <dbReference type="EMBL" id="CAK8691375.1"/>
    </source>
</evidence>
<dbReference type="SUPFAM" id="SSF56436">
    <property type="entry name" value="C-type lectin-like"/>
    <property type="match status" value="1"/>
</dbReference>
<gene>
    <name evidence="3" type="ORF">CVLEPA_LOCUS23938</name>
</gene>
<dbReference type="InterPro" id="IPR016186">
    <property type="entry name" value="C-type_lectin-like/link_sf"/>
</dbReference>
<dbReference type="EMBL" id="CAWYQH010000119">
    <property type="protein sequence ID" value="CAK8691375.1"/>
    <property type="molecule type" value="Genomic_DNA"/>
</dbReference>
<comment type="caution">
    <text evidence="3">The sequence shown here is derived from an EMBL/GenBank/DDBJ whole genome shotgun (WGS) entry which is preliminary data.</text>
</comment>
<sequence length="172" mass="19460">MILTLVIISLFVYNCHGATCDCQNELSQLRKELEASVDSEWFVPFNGYKYKLTHPANWTEARSECQELGGDLATVGARDSTMREIIWLRLGKPMPWIGLHDLEREGEFTWIDGAPADNLDWDDGEPNNMEMQTFGSDIIEDEDCGNLSINGKLNDDNCSFSFINGLCEIKID</sequence>
<dbReference type="Pfam" id="PF00059">
    <property type="entry name" value="Lectin_C"/>
    <property type="match status" value="1"/>
</dbReference>
<evidence type="ECO:0000313" key="4">
    <source>
        <dbReference type="Proteomes" id="UP001642483"/>
    </source>
</evidence>
<keyword evidence="1" id="KW-0732">Signal</keyword>
<organism evidence="3 4">
    <name type="scientific">Clavelina lepadiformis</name>
    <name type="common">Light-bulb sea squirt</name>
    <name type="synonym">Ascidia lepadiformis</name>
    <dbReference type="NCBI Taxonomy" id="159417"/>
    <lineage>
        <taxon>Eukaryota</taxon>
        <taxon>Metazoa</taxon>
        <taxon>Chordata</taxon>
        <taxon>Tunicata</taxon>
        <taxon>Ascidiacea</taxon>
        <taxon>Aplousobranchia</taxon>
        <taxon>Clavelinidae</taxon>
        <taxon>Clavelina</taxon>
    </lineage>
</organism>
<dbReference type="Proteomes" id="UP001642483">
    <property type="component" value="Unassembled WGS sequence"/>
</dbReference>
<reference evidence="3 4" key="1">
    <citation type="submission" date="2024-02" db="EMBL/GenBank/DDBJ databases">
        <authorList>
            <person name="Daric V."/>
            <person name="Darras S."/>
        </authorList>
    </citation>
    <scope>NUCLEOTIDE SEQUENCE [LARGE SCALE GENOMIC DNA]</scope>
</reference>
<dbReference type="InterPro" id="IPR050111">
    <property type="entry name" value="C-type_lectin/snaclec_domain"/>
</dbReference>
<dbReference type="InterPro" id="IPR001304">
    <property type="entry name" value="C-type_lectin-like"/>
</dbReference>
<dbReference type="CDD" id="cd00037">
    <property type="entry name" value="CLECT"/>
    <property type="match status" value="1"/>
</dbReference>
<dbReference type="PROSITE" id="PS50041">
    <property type="entry name" value="C_TYPE_LECTIN_2"/>
    <property type="match status" value="1"/>
</dbReference>
<feature type="chain" id="PRO_5046805665" description="C-type lectin domain-containing protein" evidence="1">
    <location>
        <begin position="18"/>
        <end position="172"/>
    </location>
</feature>
<evidence type="ECO:0000256" key="1">
    <source>
        <dbReference type="SAM" id="SignalP"/>
    </source>
</evidence>
<dbReference type="Gene3D" id="3.10.100.10">
    <property type="entry name" value="Mannose-Binding Protein A, subunit A"/>
    <property type="match status" value="1"/>
</dbReference>
<dbReference type="PANTHER" id="PTHR22803">
    <property type="entry name" value="MANNOSE, PHOSPHOLIPASE, LECTIN RECEPTOR RELATED"/>
    <property type="match status" value="1"/>
</dbReference>
<proteinExistence type="predicted"/>
<feature type="signal peptide" evidence="1">
    <location>
        <begin position="1"/>
        <end position="17"/>
    </location>
</feature>